<keyword evidence="2" id="KW-1185">Reference proteome</keyword>
<sequence>GWHPHGSRFPSFFLRQTRPVPIAPLRGGSRLCKWESGYLMAKPTCPNCDTQASPICLSNPAGTSWLDSLHADRWTT</sequence>
<comment type="caution">
    <text evidence="1">The sequence shown here is derived from an EMBL/GenBank/DDBJ whole genome shotgun (WGS) entry which is preliminary data.</text>
</comment>
<evidence type="ECO:0000313" key="2">
    <source>
        <dbReference type="Proteomes" id="UP001228049"/>
    </source>
</evidence>
<evidence type="ECO:0000313" key="1">
    <source>
        <dbReference type="EMBL" id="KAK1898852.1"/>
    </source>
</evidence>
<feature type="non-terminal residue" evidence="1">
    <location>
        <position position="1"/>
    </location>
</feature>
<name>A0AAD9FDT0_DISEL</name>
<dbReference type="EMBL" id="JASDAP010000008">
    <property type="protein sequence ID" value="KAK1898852.1"/>
    <property type="molecule type" value="Genomic_DNA"/>
</dbReference>
<accession>A0AAD9FDT0</accession>
<dbReference type="Proteomes" id="UP001228049">
    <property type="component" value="Unassembled WGS sequence"/>
</dbReference>
<organism evidence="1 2">
    <name type="scientific">Dissostichus eleginoides</name>
    <name type="common">Patagonian toothfish</name>
    <name type="synonym">Dissostichus amissus</name>
    <dbReference type="NCBI Taxonomy" id="100907"/>
    <lineage>
        <taxon>Eukaryota</taxon>
        <taxon>Metazoa</taxon>
        <taxon>Chordata</taxon>
        <taxon>Craniata</taxon>
        <taxon>Vertebrata</taxon>
        <taxon>Euteleostomi</taxon>
        <taxon>Actinopterygii</taxon>
        <taxon>Neopterygii</taxon>
        <taxon>Teleostei</taxon>
        <taxon>Neoteleostei</taxon>
        <taxon>Acanthomorphata</taxon>
        <taxon>Eupercaria</taxon>
        <taxon>Perciformes</taxon>
        <taxon>Notothenioidei</taxon>
        <taxon>Nototheniidae</taxon>
        <taxon>Dissostichus</taxon>
    </lineage>
</organism>
<protein>
    <submittedName>
        <fullName evidence="1">Male-specific protein scotti</fullName>
    </submittedName>
</protein>
<dbReference type="AlphaFoldDB" id="A0AAD9FDT0"/>
<gene>
    <name evidence="1" type="ORF">KUDE01_018375</name>
</gene>
<proteinExistence type="predicted"/>
<feature type="non-terminal residue" evidence="1">
    <location>
        <position position="76"/>
    </location>
</feature>
<reference evidence="1" key="1">
    <citation type="submission" date="2023-04" db="EMBL/GenBank/DDBJ databases">
        <title>Chromosome-level genome of Chaenocephalus aceratus.</title>
        <authorList>
            <person name="Park H."/>
        </authorList>
    </citation>
    <scope>NUCLEOTIDE SEQUENCE</scope>
    <source>
        <strain evidence="1">DE</strain>
        <tissue evidence="1">Muscle</tissue>
    </source>
</reference>